<gene>
    <name evidence="3" type="ORF">SAMN02744124_02669</name>
</gene>
<organism evidence="3 4">
    <name type="scientific">Paenibacillus barengoltzii J12</name>
    <dbReference type="NCBI Taxonomy" id="935846"/>
    <lineage>
        <taxon>Bacteria</taxon>
        <taxon>Bacillati</taxon>
        <taxon>Bacillota</taxon>
        <taxon>Bacilli</taxon>
        <taxon>Bacillales</taxon>
        <taxon>Paenibacillaceae</taxon>
        <taxon>Paenibacillus</taxon>
    </lineage>
</organism>
<evidence type="ECO:0000313" key="3">
    <source>
        <dbReference type="EMBL" id="SMF37003.1"/>
    </source>
</evidence>
<feature type="transmembrane region" description="Helical" evidence="2">
    <location>
        <begin position="197"/>
        <end position="218"/>
    </location>
</feature>
<evidence type="ECO:0000313" key="4">
    <source>
        <dbReference type="Proteomes" id="UP000192939"/>
    </source>
</evidence>
<keyword evidence="2" id="KW-0812">Transmembrane</keyword>
<feature type="compositionally biased region" description="Polar residues" evidence="1">
    <location>
        <begin position="289"/>
        <end position="314"/>
    </location>
</feature>
<name>A0ABY1LZD7_9BACL</name>
<reference evidence="3 4" key="1">
    <citation type="submission" date="2017-04" db="EMBL/GenBank/DDBJ databases">
        <authorList>
            <person name="Varghese N."/>
            <person name="Submissions S."/>
        </authorList>
    </citation>
    <scope>NUCLEOTIDE SEQUENCE [LARGE SCALE GENOMIC DNA]</scope>
    <source>
        <strain evidence="3 4">J12</strain>
    </source>
</reference>
<keyword evidence="4" id="KW-1185">Reference proteome</keyword>
<evidence type="ECO:0000256" key="2">
    <source>
        <dbReference type="SAM" id="Phobius"/>
    </source>
</evidence>
<accession>A0ABY1LZD7</accession>
<protein>
    <recommendedName>
        <fullName evidence="5">DUF4239 domain-containing protein</fullName>
    </recommendedName>
</protein>
<evidence type="ECO:0008006" key="5">
    <source>
        <dbReference type="Google" id="ProtNLM"/>
    </source>
</evidence>
<feature type="transmembrane region" description="Helical" evidence="2">
    <location>
        <begin position="22"/>
        <end position="39"/>
    </location>
</feature>
<feature type="region of interest" description="Disordered" evidence="1">
    <location>
        <begin position="277"/>
        <end position="314"/>
    </location>
</feature>
<proteinExistence type="predicted"/>
<dbReference type="Proteomes" id="UP000192939">
    <property type="component" value="Unassembled WGS sequence"/>
</dbReference>
<evidence type="ECO:0000256" key="1">
    <source>
        <dbReference type="SAM" id="MobiDB-lite"/>
    </source>
</evidence>
<sequence>MERVITVSLSEWVTWLQSPDHAALAAFLALSAFLAIYITSRNQMARDERIRLDYVNSTLERYAAAAGSLMSATESASSTPADPSALRDKLLASRAAPYVSENVLAQIAAYIEDDDASRLPLLLRTIERESETLIAERDKLLRHMEGPGWGSWLWRMFRPVLPGVLAAAFFISLLWLWRLLDTSLSGAEESGNAWELAIGWMQLTSSWFALLTLSLAVLGGRNRHVNAVPARLLGAVIAVLAVGHWAASWLAPYLLGAQLLLFLGGFRLNSRKPRRARPYVGHDPLPMTPQASDGVSSEAVQSLSPKGGESETTQ</sequence>
<feature type="transmembrane region" description="Helical" evidence="2">
    <location>
        <begin position="230"/>
        <end position="247"/>
    </location>
</feature>
<comment type="caution">
    <text evidence="3">The sequence shown here is derived from an EMBL/GenBank/DDBJ whole genome shotgun (WGS) entry which is preliminary data.</text>
</comment>
<keyword evidence="2" id="KW-0472">Membrane</keyword>
<keyword evidence="2" id="KW-1133">Transmembrane helix</keyword>
<feature type="transmembrane region" description="Helical" evidence="2">
    <location>
        <begin position="160"/>
        <end position="177"/>
    </location>
</feature>
<dbReference type="EMBL" id="FXAE01000027">
    <property type="protein sequence ID" value="SMF37003.1"/>
    <property type="molecule type" value="Genomic_DNA"/>
</dbReference>